<dbReference type="Pfam" id="PF03692">
    <property type="entry name" value="CxxCxxCC"/>
    <property type="match status" value="1"/>
</dbReference>
<dbReference type="EMBL" id="BAAAEU010000004">
    <property type="protein sequence ID" value="GAA0708974.1"/>
    <property type="molecule type" value="Genomic_DNA"/>
</dbReference>
<protein>
    <submittedName>
        <fullName evidence="1">YkgJ family cysteine cluster protein</fullName>
    </submittedName>
</protein>
<name>A0ABN1IDK4_9GAMM</name>
<reference evidence="1 2" key="1">
    <citation type="journal article" date="2019" name="Int. J. Syst. Evol. Microbiol.">
        <title>The Global Catalogue of Microorganisms (GCM) 10K type strain sequencing project: providing services to taxonomists for standard genome sequencing and annotation.</title>
        <authorList>
            <consortium name="The Broad Institute Genomics Platform"/>
            <consortium name="The Broad Institute Genome Sequencing Center for Infectious Disease"/>
            <person name="Wu L."/>
            <person name="Ma J."/>
        </authorList>
    </citation>
    <scope>NUCLEOTIDE SEQUENCE [LARGE SCALE GENOMIC DNA]</scope>
    <source>
        <strain evidence="1 2">JCM 15421</strain>
    </source>
</reference>
<keyword evidence="2" id="KW-1185">Reference proteome</keyword>
<proteinExistence type="predicted"/>
<evidence type="ECO:0000313" key="2">
    <source>
        <dbReference type="Proteomes" id="UP001501523"/>
    </source>
</evidence>
<accession>A0ABN1IDK4</accession>
<dbReference type="InterPro" id="IPR005358">
    <property type="entry name" value="Puta_zinc/iron-chelating_dom"/>
</dbReference>
<dbReference type="RefSeq" id="WP_343787601.1">
    <property type="nucleotide sequence ID" value="NZ_BAAAEU010000004.1"/>
</dbReference>
<comment type="caution">
    <text evidence="1">The sequence shown here is derived from an EMBL/GenBank/DDBJ whole genome shotgun (WGS) entry which is preliminary data.</text>
</comment>
<sequence>MYTDSHSHAEPIDPAIRCADCEAVCCRLPVLLLPGDSVPLWASDRDEHGLEIVAKADDGWCVALDRHSMRCTIYARRPQICAAFAMGGDGCRDERAAWFGESGASIPVTVIDCA</sequence>
<gene>
    <name evidence="1" type="ORF">GCM10009105_09010</name>
</gene>
<evidence type="ECO:0000313" key="1">
    <source>
        <dbReference type="EMBL" id="GAA0708974.1"/>
    </source>
</evidence>
<organism evidence="1 2">
    <name type="scientific">Dokdonella soli</name>
    <dbReference type="NCBI Taxonomy" id="529810"/>
    <lineage>
        <taxon>Bacteria</taxon>
        <taxon>Pseudomonadati</taxon>
        <taxon>Pseudomonadota</taxon>
        <taxon>Gammaproteobacteria</taxon>
        <taxon>Lysobacterales</taxon>
        <taxon>Rhodanobacteraceae</taxon>
        <taxon>Dokdonella</taxon>
    </lineage>
</organism>
<dbReference type="Proteomes" id="UP001501523">
    <property type="component" value="Unassembled WGS sequence"/>
</dbReference>